<evidence type="ECO:0000313" key="2">
    <source>
        <dbReference type="EMBL" id="AGP37254.1"/>
    </source>
</evidence>
<dbReference type="GO" id="GO:0006629">
    <property type="term" value="P:lipid metabolic process"/>
    <property type="evidence" value="ECO:0007669"/>
    <property type="project" value="InterPro"/>
</dbReference>
<sequence>MAVHAVDTRVADRVDTGGRAARAACIGRAAAARARPRRAAPAALPGTAIALRGAMQPRLGDLALHIARVSLCASGVGLAVRIESATLAAAFEGALFFASFALMHDVAHGALRLPRKANELALAFSAALMLMSGHALRLMHLRHHARPLAPDDAEGAPARLPLPRALLDAPLGALALRVEALRAAGPSGRRCQLAETALNLASLALLLASRRPALLAVAATATCLQLTMAVWAAHVPHNAPAWMLAAARRLAFTRSPIALSLGYHERHHRIPNLPCSRLALPSPDRT</sequence>
<dbReference type="AlphaFoldDB" id="S4XXN0"/>
<dbReference type="KEGG" id="scu:SCE1572_23900"/>
<dbReference type="EMBL" id="CP003969">
    <property type="protein sequence ID" value="AGP37254.1"/>
    <property type="molecule type" value="Genomic_DNA"/>
</dbReference>
<gene>
    <name evidence="2" type="ORF">SCE1572_23900</name>
</gene>
<evidence type="ECO:0000259" key="1">
    <source>
        <dbReference type="Pfam" id="PF00487"/>
    </source>
</evidence>
<name>S4XXN0_SORCE</name>
<dbReference type="eggNOG" id="COG3239">
    <property type="taxonomic scope" value="Bacteria"/>
</dbReference>
<feature type="domain" description="Fatty acid desaturase" evidence="1">
    <location>
        <begin position="93"/>
        <end position="279"/>
    </location>
</feature>
<evidence type="ECO:0000313" key="3">
    <source>
        <dbReference type="Proteomes" id="UP000014803"/>
    </source>
</evidence>
<dbReference type="CDD" id="cd01060">
    <property type="entry name" value="Membrane-FADS-like"/>
    <property type="match status" value="1"/>
</dbReference>
<dbReference type="Proteomes" id="UP000014803">
    <property type="component" value="Chromosome"/>
</dbReference>
<dbReference type="HOGENOM" id="CLU_972882_0_0_7"/>
<organism evidence="2 3">
    <name type="scientific">Sorangium cellulosum So0157-2</name>
    <dbReference type="NCBI Taxonomy" id="1254432"/>
    <lineage>
        <taxon>Bacteria</taxon>
        <taxon>Pseudomonadati</taxon>
        <taxon>Myxococcota</taxon>
        <taxon>Polyangia</taxon>
        <taxon>Polyangiales</taxon>
        <taxon>Polyangiaceae</taxon>
        <taxon>Sorangium</taxon>
    </lineage>
</organism>
<accession>S4XXN0</accession>
<dbReference type="Pfam" id="PF00487">
    <property type="entry name" value="FA_desaturase"/>
    <property type="match status" value="1"/>
</dbReference>
<dbReference type="STRING" id="1254432.SCE1572_23900"/>
<proteinExistence type="predicted"/>
<dbReference type="InterPro" id="IPR005804">
    <property type="entry name" value="FA_desaturase_dom"/>
</dbReference>
<dbReference type="PATRIC" id="fig|1254432.3.peg.5416"/>
<protein>
    <recommendedName>
        <fullName evidence="1">Fatty acid desaturase domain-containing protein</fullName>
    </recommendedName>
</protein>
<reference evidence="2 3" key="1">
    <citation type="journal article" date="2013" name="Sci. Rep.">
        <title>Extraordinary expansion of a Sorangium cellulosum genome from an alkaline milieu.</title>
        <authorList>
            <person name="Han K."/>
            <person name="Li Z.F."/>
            <person name="Peng R."/>
            <person name="Zhu L.P."/>
            <person name="Zhou T."/>
            <person name="Wang L.G."/>
            <person name="Li S.G."/>
            <person name="Zhang X.B."/>
            <person name="Hu W."/>
            <person name="Wu Z.H."/>
            <person name="Qin N."/>
            <person name="Li Y.Z."/>
        </authorList>
    </citation>
    <scope>NUCLEOTIDE SEQUENCE [LARGE SCALE GENOMIC DNA]</scope>
    <source>
        <strain evidence="2 3">So0157-2</strain>
    </source>
</reference>